<proteinExistence type="predicted"/>
<evidence type="ECO:0000313" key="2">
    <source>
        <dbReference type="Proteomes" id="UP000324800"/>
    </source>
</evidence>
<dbReference type="AlphaFoldDB" id="A0A5J4TNG0"/>
<name>A0A5J4TNG0_9EUKA</name>
<dbReference type="Gene3D" id="3.40.50.12660">
    <property type="match status" value="1"/>
</dbReference>
<evidence type="ECO:0000313" key="1">
    <source>
        <dbReference type="EMBL" id="KAA6358951.1"/>
    </source>
</evidence>
<organism evidence="1 2">
    <name type="scientific">Streblomastix strix</name>
    <dbReference type="NCBI Taxonomy" id="222440"/>
    <lineage>
        <taxon>Eukaryota</taxon>
        <taxon>Metamonada</taxon>
        <taxon>Preaxostyla</taxon>
        <taxon>Oxymonadida</taxon>
        <taxon>Streblomastigidae</taxon>
        <taxon>Streblomastix</taxon>
    </lineage>
</organism>
<accession>A0A5J4TNG0</accession>
<protein>
    <submittedName>
        <fullName evidence="1">Uncharacterized protein</fullName>
    </submittedName>
</protein>
<gene>
    <name evidence="1" type="ORF">EZS28_045522</name>
</gene>
<dbReference type="Proteomes" id="UP000324800">
    <property type="component" value="Unassembled WGS sequence"/>
</dbReference>
<reference evidence="1 2" key="1">
    <citation type="submission" date="2019-03" db="EMBL/GenBank/DDBJ databases">
        <title>Single cell metagenomics reveals metabolic interactions within the superorganism composed of flagellate Streblomastix strix and complex community of Bacteroidetes bacteria on its surface.</title>
        <authorList>
            <person name="Treitli S.C."/>
            <person name="Kolisko M."/>
            <person name="Husnik F."/>
            <person name="Keeling P."/>
            <person name="Hampl V."/>
        </authorList>
    </citation>
    <scope>NUCLEOTIDE SEQUENCE [LARGE SCALE GENOMIC DNA]</scope>
    <source>
        <strain evidence="1">ST1C</strain>
    </source>
</reference>
<comment type="caution">
    <text evidence="1">The sequence shown here is derived from an EMBL/GenBank/DDBJ whole genome shotgun (WGS) entry which is preliminary data.</text>
</comment>
<sequence>MFNFDQPIPANGKKNGPNSKRISVVCVGAAVDSQTAKQTVQANVESGVFTYNFTQLIKQNPSATFKDLEAYCIRNIKKYQTIQLTASDPSCLTKQMIVNKK</sequence>
<dbReference type="EMBL" id="SNRW01029128">
    <property type="protein sequence ID" value="KAA6358951.1"/>
    <property type="molecule type" value="Genomic_DNA"/>
</dbReference>
<dbReference type="OrthoDB" id="3223806at2759"/>